<dbReference type="Gene3D" id="1.10.620.20">
    <property type="entry name" value="Ribonucleotide Reductase, subunit A"/>
    <property type="match status" value="1"/>
</dbReference>
<organism evidence="1 2">
    <name type="scientific">Halosegnis rubeus</name>
    <dbReference type="NCBI Taxonomy" id="2212850"/>
    <lineage>
        <taxon>Archaea</taxon>
        <taxon>Methanobacteriati</taxon>
        <taxon>Methanobacteriota</taxon>
        <taxon>Stenosarchaea group</taxon>
        <taxon>Halobacteria</taxon>
        <taxon>Halobacteriales</taxon>
        <taxon>Natronomonadaceae</taxon>
        <taxon>Halosegnis</taxon>
    </lineage>
</organism>
<keyword evidence="2" id="KW-1185">Reference proteome</keyword>
<protein>
    <submittedName>
        <fullName evidence="1">Ribonucleoside-diphosphate reductase</fullName>
    </submittedName>
</protein>
<dbReference type="AlphaFoldDB" id="A0A5N5U8L7"/>
<sequence length="322" mass="35545">MSRYSDNTRAHRLDPDSFASGYFRNAVYRHWDPYEDIADELLEQDRERLTESEITEPLFDGLRGTLAAFGAGEEAVTEDLAPLCMRLDSIEKQMFVTTQIYEEAKHTAFFDRYWRDVIDPVAEAKGFEVTAPTDERYFRDGYEELFDRTETAMHNLLEDDSDEALVEAYCHYHLAVESVLAQTGYYGIQAAYSPSGPDLGAEGNLHLEGLVEGISYIRSDEGRHVGFGMHEVQDLVEAGVDPNIVNETLSDLLPLVAEAVGPDPNASGGGEGGLDPNALVEYASEKVARRIEIITDTTAEIPPVEELVHIEGGADAGATGDD</sequence>
<dbReference type="InterPro" id="IPR009078">
    <property type="entry name" value="Ferritin-like_SF"/>
</dbReference>
<dbReference type="EMBL" id="QKKZ01000002">
    <property type="protein sequence ID" value="KAB7514990.1"/>
    <property type="molecule type" value="Genomic_DNA"/>
</dbReference>
<gene>
    <name evidence="1" type="ORF">DM867_07785</name>
</gene>
<comment type="caution">
    <text evidence="1">The sequence shown here is derived from an EMBL/GenBank/DDBJ whole genome shotgun (WGS) entry which is preliminary data.</text>
</comment>
<evidence type="ECO:0000313" key="2">
    <source>
        <dbReference type="Proteomes" id="UP000326865"/>
    </source>
</evidence>
<dbReference type="InterPro" id="IPR012348">
    <property type="entry name" value="RNR-like"/>
</dbReference>
<dbReference type="Proteomes" id="UP000326865">
    <property type="component" value="Unassembled WGS sequence"/>
</dbReference>
<dbReference type="RefSeq" id="WP_152134063.1">
    <property type="nucleotide sequence ID" value="NZ_QKKZ01000002.1"/>
</dbReference>
<dbReference type="GO" id="GO:0016491">
    <property type="term" value="F:oxidoreductase activity"/>
    <property type="evidence" value="ECO:0007669"/>
    <property type="project" value="InterPro"/>
</dbReference>
<evidence type="ECO:0000313" key="1">
    <source>
        <dbReference type="EMBL" id="KAB7514990.1"/>
    </source>
</evidence>
<proteinExistence type="predicted"/>
<dbReference type="SUPFAM" id="SSF47240">
    <property type="entry name" value="Ferritin-like"/>
    <property type="match status" value="1"/>
</dbReference>
<accession>A0A5N5U8L7</accession>
<reference evidence="1 2" key="1">
    <citation type="submission" date="2019-10" db="EMBL/GenBank/DDBJ databases">
        <title>Unraveling microbial dark matter from salterns through culturing: the case of the genus Halosegnis.</title>
        <authorList>
            <person name="Duran-Viseras A."/>
            <person name="Andrei A.-S."/>
            <person name="Vera-Gargallo B."/>
            <person name="Ghai R."/>
            <person name="Sanchez-Porro C."/>
            <person name="Ventosa A."/>
        </authorList>
    </citation>
    <scope>NUCLEOTIDE SEQUENCE [LARGE SCALE GENOMIC DNA]</scope>
    <source>
        <strain evidence="1 2">F18-79</strain>
    </source>
</reference>
<name>A0A5N5U8L7_9EURY</name>